<evidence type="ECO:0000313" key="2">
    <source>
        <dbReference type="EMBL" id="MDD7973386.1"/>
    </source>
</evidence>
<comment type="caution">
    <text evidence="2">The sequence shown here is derived from an EMBL/GenBank/DDBJ whole genome shotgun (WGS) entry which is preliminary data.</text>
</comment>
<proteinExistence type="predicted"/>
<keyword evidence="3" id="KW-1185">Reference proteome</keyword>
<dbReference type="RefSeq" id="WP_274354055.1">
    <property type="nucleotide sequence ID" value="NZ_JAQZSM010000032.1"/>
</dbReference>
<dbReference type="Proteomes" id="UP001431784">
    <property type="component" value="Unassembled WGS sequence"/>
</dbReference>
<feature type="signal peptide" evidence="1">
    <location>
        <begin position="1"/>
        <end position="20"/>
    </location>
</feature>
<accession>A0ABT5TED6</accession>
<organism evidence="2 3">
    <name type="scientific">Roseinatronobacter alkalisoli</name>
    <dbReference type="NCBI Taxonomy" id="3028235"/>
    <lineage>
        <taxon>Bacteria</taxon>
        <taxon>Pseudomonadati</taxon>
        <taxon>Pseudomonadota</taxon>
        <taxon>Alphaproteobacteria</taxon>
        <taxon>Rhodobacterales</taxon>
        <taxon>Paracoccaceae</taxon>
        <taxon>Roseinatronobacter</taxon>
    </lineage>
</organism>
<dbReference type="InterPro" id="IPR010767">
    <property type="entry name" value="Phage_CGC-2007_Cje0229"/>
</dbReference>
<reference evidence="2" key="1">
    <citation type="submission" date="2023-02" db="EMBL/GenBank/DDBJ databases">
        <title>Description of Roseinatronobacter alkalisoli sp. nov., an alkaliphilic bacerium isolated from soda soil.</title>
        <authorList>
            <person name="Wei W."/>
        </authorList>
    </citation>
    <scope>NUCLEOTIDE SEQUENCE</scope>
    <source>
        <strain evidence="2">HJB301</strain>
    </source>
</reference>
<feature type="chain" id="PRO_5045407598" evidence="1">
    <location>
        <begin position="21"/>
        <end position="228"/>
    </location>
</feature>
<evidence type="ECO:0000256" key="1">
    <source>
        <dbReference type="SAM" id="SignalP"/>
    </source>
</evidence>
<sequence>MEKMFLLLVIIVFSSHPARAEFSGQIVLLPPGCQKTAQCTLGDNFGYIDKQNIGWEADKGDVTDGASIPRWAQFFAGEPFEETYLPAAILHDHYSKSVRPVRGWYQTQKMFYEVLIASGVSESKAAILYAGVLIGSGKWLKAKASKPCPTITGVACINLEGVEDEVLIIKSPIFGTPRHTELFEQARAEILSQGLSAPIPVVELLRRLMPDDIFLTNTDGTLGGAQEF</sequence>
<keyword evidence="1" id="KW-0732">Signal</keyword>
<evidence type="ECO:0000313" key="3">
    <source>
        <dbReference type="Proteomes" id="UP001431784"/>
    </source>
</evidence>
<dbReference type="EMBL" id="JAQZSM010000032">
    <property type="protein sequence ID" value="MDD7973386.1"/>
    <property type="molecule type" value="Genomic_DNA"/>
</dbReference>
<gene>
    <name evidence="2" type="ORF">PUT78_20130</name>
</gene>
<protein>
    <submittedName>
        <fullName evidence="2">DUF1353 domain-containing protein</fullName>
    </submittedName>
</protein>
<dbReference type="Pfam" id="PF07087">
    <property type="entry name" value="DUF1353"/>
    <property type="match status" value="1"/>
</dbReference>
<name>A0ABT5TED6_9RHOB</name>